<organism evidence="3 4">
    <name type="scientific">Stieleria maiorica</name>
    <dbReference type="NCBI Taxonomy" id="2795974"/>
    <lineage>
        <taxon>Bacteria</taxon>
        <taxon>Pseudomonadati</taxon>
        <taxon>Planctomycetota</taxon>
        <taxon>Planctomycetia</taxon>
        <taxon>Pirellulales</taxon>
        <taxon>Pirellulaceae</taxon>
        <taxon>Stieleria</taxon>
    </lineage>
</organism>
<evidence type="ECO:0000259" key="2">
    <source>
        <dbReference type="Pfam" id="PF13205"/>
    </source>
</evidence>
<dbReference type="GO" id="GO:0004553">
    <property type="term" value="F:hydrolase activity, hydrolyzing O-glycosyl compounds"/>
    <property type="evidence" value="ECO:0007669"/>
    <property type="project" value="InterPro"/>
</dbReference>
<reference evidence="3 4" key="1">
    <citation type="submission" date="2019-02" db="EMBL/GenBank/DDBJ databases">
        <title>Planctomycetal bacteria perform biofilm scaping via a novel small molecule.</title>
        <authorList>
            <person name="Jeske O."/>
            <person name="Boedeker C."/>
            <person name="Wiegand S."/>
            <person name="Breitling P."/>
            <person name="Kallscheuer N."/>
            <person name="Jogler M."/>
            <person name="Rohde M."/>
            <person name="Petersen J."/>
            <person name="Medema M.H."/>
            <person name="Surup F."/>
            <person name="Jogler C."/>
        </authorList>
    </citation>
    <scope>NUCLEOTIDE SEQUENCE [LARGE SCALE GENOMIC DNA]</scope>
    <source>
        <strain evidence="3 4">Mal15</strain>
    </source>
</reference>
<dbReference type="Pfam" id="PF13205">
    <property type="entry name" value="Big_5"/>
    <property type="match status" value="1"/>
</dbReference>
<dbReference type="InterPro" id="IPR032812">
    <property type="entry name" value="SbsA_Ig"/>
</dbReference>
<dbReference type="SUPFAM" id="SSF49464">
    <property type="entry name" value="Carboxypeptidase regulatory domain-like"/>
    <property type="match status" value="1"/>
</dbReference>
<accession>A0A5B9MKC2</accession>
<dbReference type="Proteomes" id="UP000321353">
    <property type="component" value="Chromosome"/>
</dbReference>
<gene>
    <name evidence="3" type="ORF">Mal15_44970</name>
</gene>
<dbReference type="InterPro" id="IPR013517">
    <property type="entry name" value="FG-GAP"/>
</dbReference>
<proteinExistence type="predicted"/>
<dbReference type="KEGG" id="smam:Mal15_44970"/>
<dbReference type="Gene3D" id="2.130.10.130">
    <property type="entry name" value="Integrin alpha, N-terminal"/>
    <property type="match status" value="1"/>
</dbReference>
<dbReference type="SUPFAM" id="SSF69318">
    <property type="entry name" value="Integrin alpha N-terminal domain"/>
    <property type="match status" value="1"/>
</dbReference>
<dbReference type="PANTHER" id="PTHR46580:SF2">
    <property type="entry name" value="MAM DOMAIN-CONTAINING PROTEIN"/>
    <property type="match status" value="1"/>
</dbReference>
<dbReference type="Gene3D" id="2.60.40.1120">
    <property type="entry name" value="Carboxypeptidase-like, regulatory domain"/>
    <property type="match status" value="1"/>
</dbReference>
<feature type="domain" description="SbsA Ig-like" evidence="2">
    <location>
        <begin position="313"/>
        <end position="399"/>
    </location>
</feature>
<protein>
    <submittedName>
        <fullName evidence="3">FG-GAP repeat protein</fullName>
    </submittedName>
</protein>
<dbReference type="PANTHER" id="PTHR46580">
    <property type="entry name" value="SENSOR KINASE-RELATED"/>
    <property type="match status" value="1"/>
</dbReference>
<evidence type="ECO:0000313" key="4">
    <source>
        <dbReference type="Proteomes" id="UP000321353"/>
    </source>
</evidence>
<dbReference type="Gene3D" id="2.60.40.3710">
    <property type="match status" value="1"/>
</dbReference>
<evidence type="ECO:0000313" key="3">
    <source>
        <dbReference type="EMBL" id="QEG00427.1"/>
    </source>
</evidence>
<dbReference type="InterPro" id="IPR028994">
    <property type="entry name" value="Integrin_alpha_N"/>
</dbReference>
<keyword evidence="4" id="KW-1185">Reference proteome</keyword>
<name>A0A5B9MKC2_9BACT</name>
<dbReference type="InterPro" id="IPR002105">
    <property type="entry name" value="Dockerin_1_rpt"/>
</dbReference>
<evidence type="ECO:0000256" key="1">
    <source>
        <dbReference type="ARBA" id="ARBA00022729"/>
    </source>
</evidence>
<dbReference type="EMBL" id="CP036264">
    <property type="protein sequence ID" value="QEG00427.1"/>
    <property type="molecule type" value="Genomic_DNA"/>
</dbReference>
<sequence length="1498" mass="159018">MIKTVTRRAFKRKALIERLERRDLLAANPFGTNPLQRYDVSRNGEVSPLDALRVINAIALSDNGIADPAKSIGNFIDVNGDSMGTPLDALHVLNVLALDIPLVAATLPNDSAPGGVTNLDLVSNDYRVDLQISSGKLGNQGVFARIDGSGNAPFTEITSEFTASKASLSTQTLDAIAGGPLADGDHRFEIRVGADGNQIGFDLTIDRAAPMPQLLVDSTVRRTFDSAQLDLGESVSTTIVPTSFDLTIDGGSQHGQSIPIRSISSIDDATLVLSLFQSLPDESYRLKTSTTIEDVAGNVLAADTEIATFLVADPPNIGSTSPSAGEELVSVTRRTIVRFDEPVDASTVTSDAFYLIANGERVDGSIRVSSTERFATFFYDDPLPASTEIRVVVDGSKIIGRDGIALDADGDDEPGGVQHADFRTLPLTPVPGTGVFGFVKDSNTGEPIVGATIRVDSLPDKNVVTDVNGRFELTDMPAPEFFVHIDGTTATNLPAGFVYPNVGKPFHSQAGRLLQLNMAGTPFDIYLPPLKETDIQALSATESTMVGFGGDGRARLEQILPETDPTLFDEFSLTIEPGAAIDDAGTPATTAAIIPVEPDRIPAPLPSFLDPQLVVSIQTPGANSFDVPAAITFPNFDGLAPGEKSSIFSFDHDAGKWKIVGTGTVSEDGRRIVSDGGVIEAPGWHLARAGSLTKGGYKDFGQGQASVTISGLNRIFTAENQEAQIVISNTSTEPVKAEVVLDRISTLTKTKTDKMSLDLGPKESKTIDLKSRKITAGEISALQDEDPNTNHAKIYTGTVQVTATSEGAQIGDETFLYALIVAEDAKLAFPNVLKEEDSQPAADEKKVLHVDVVGPIQDMSFAGDDEDIEFKQSSGSASFSVLSTELLDRLQSPSGELTLSHKSEDLPAIPVNAADAIQLDPFAIRRVSGGVTGDINKRFTIEGKVEIGLAGPTFDPLFAIDGTFEVNEEFFLLSGSITTNLLEDIPGFGPEVFLTEKDKKVLRINRMTKEFELFPSKDVPGQPPKENAFVLAGLKFTLTELFLPQSGVGLGLKGKITLPDKLGNVEIDIGSGENSDNSVIITRNDVDLTGAKVEFPDQAFTLFDVQAEATELSLEFQKRGVDDLGIERGNRFLLRGQLELLFPEFDPKLRIAASFASPDDEEALVDLSDSLGVAWSFALEEEPDLATIDAKADSAPEAEDPPDDSFIRLEFKPDGSLGLDAVGRIALETWKVSRLLTIEDVFLQIDTVNDNFLGFGRILTPFKKAGEITALVGLEGGKLDLIAVVSGTVRILVGNGDGSFDDPISIPAPVGALGVSVADLNGDGLPDIVIGSNLTSGTPAFSLQQVDGSFAAFQDLVPGHLSGAAPNAVVTADLNDDNRTDVISSNQDSDDVTVILQNSLGGFFVAATLSVGDSPRDVLADDINGDGNVDLVISNRFDGAVSVYLGDGDGTFADELRFSTGGNPMEMALADFNEDGLLDLAVIDTLAKDIVVLLNQAS</sequence>
<keyword evidence="1" id="KW-0732">Signal</keyword>
<dbReference type="RefSeq" id="WP_167546966.1">
    <property type="nucleotide sequence ID" value="NZ_CP036264.1"/>
</dbReference>
<dbReference type="InterPro" id="IPR008969">
    <property type="entry name" value="CarboxyPept-like_regulatory"/>
</dbReference>
<dbReference type="Pfam" id="PF00404">
    <property type="entry name" value="Dockerin_1"/>
    <property type="match status" value="1"/>
</dbReference>
<dbReference type="GO" id="GO:0000272">
    <property type="term" value="P:polysaccharide catabolic process"/>
    <property type="evidence" value="ECO:0007669"/>
    <property type="project" value="InterPro"/>
</dbReference>
<dbReference type="Pfam" id="PF13517">
    <property type="entry name" value="FG-GAP_3"/>
    <property type="match status" value="2"/>
</dbReference>